<dbReference type="InterPro" id="IPR050638">
    <property type="entry name" value="AA-Vitamin_Transporters"/>
</dbReference>
<keyword evidence="4 6" id="KW-1133">Transmembrane helix</keyword>
<feature type="transmembrane region" description="Helical" evidence="6">
    <location>
        <begin position="271"/>
        <end position="290"/>
    </location>
</feature>
<evidence type="ECO:0000256" key="4">
    <source>
        <dbReference type="ARBA" id="ARBA00022989"/>
    </source>
</evidence>
<feature type="domain" description="EamA" evidence="7">
    <location>
        <begin position="6"/>
        <end position="143"/>
    </location>
</feature>
<dbReference type="RefSeq" id="WP_284154135.1">
    <property type="nucleotide sequence ID" value="NZ_AP025516.1"/>
</dbReference>
<feature type="transmembrane region" description="Helical" evidence="6">
    <location>
        <begin position="183"/>
        <end position="203"/>
    </location>
</feature>
<gene>
    <name evidence="8" type="ORF">DPPLL_14590</name>
</gene>
<keyword evidence="2" id="KW-1003">Cell membrane</keyword>
<dbReference type="PANTHER" id="PTHR32322">
    <property type="entry name" value="INNER MEMBRANE TRANSPORTER"/>
    <property type="match status" value="1"/>
</dbReference>
<evidence type="ECO:0000256" key="1">
    <source>
        <dbReference type="ARBA" id="ARBA00004651"/>
    </source>
</evidence>
<dbReference type="InterPro" id="IPR037185">
    <property type="entry name" value="EmrE-like"/>
</dbReference>
<dbReference type="InterPro" id="IPR000620">
    <property type="entry name" value="EamA_dom"/>
</dbReference>
<evidence type="ECO:0000256" key="2">
    <source>
        <dbReference type="ARBA" id="ARBA00022475"/>
    </source>
</evidence>
<evidence type="ECO:0000256" key="6">
    <source>
        <dbReference type="SAM" id="Phobius"/>
    </source>
</evidence>
<feature type="transmembrane region" description="Helical" evidence="6">
    <location>
        <begin position="34"/>
        <end position="54"/>
    </location>
</feature>
<comment type="subcellular location">
    <subcellularLocation>
        <location evidence="1">Cell membrane</location>
        <topology evidence="1">Multi-pass membrane protein</topology>
    </subcellularLocation>
</comment>
<accession>A0ABN6M2H7</accession>
<keyword evidence="9" id="KW-1185">Reference proteome</keyword>
<evidence type="ECO:0000313" key="8">
    <source>
        <dbReference type="EMBL" id="BDD87094.1"/>
    </source>
</evidence>
<protein>
    <submittedName>
        <fullName evidence="8">Membrane protein</fullName>
    </submittedName>
</protein>
<feature type="domain" description="EamA" evidence="7">
    <location>
        <begin position="156"/>
        <end position="286"/>
    </location>
</feature>
<evidence type="ECO:0000259" key="7">
    <source>
        <dbReference type="Pfam" id="PF00892"/>
    </source>
</evidence>
<reference evidence="8 9" key="1">
    <citation type="submission" date="2022-01" db="EMBL/GenBank/DDBJ databases">
        <title>Desulfofustis limnae sp. nov., a novel mesophilic sulfate-reducing bacterium isolated from marsh soil.</title>
        <authorList>
            <person name="Watanabe M."/>
            <person name="Takahashi A."/>
            <person name="Kojima H."/>
            <person name="Fukui M."/>
        </authorList>
    </citation>
    <scope>NUCLEOTIDE SEQUENCE [LARGE SCALE GENOMIC DNA]</scope>
    <source>
        <strain evidence="8 9">PPLL</strain>
    </source>
</reference>
<dbReference type="EMBL" id="AP025516">
    <property type="protein sequence ID" value="BDD87094.1"/>
    <property type="molecule type" value="Genomic_DNA"/>
</dbReference>
<proteinExistence type="predicted"/>
<evidence type="ECO:0000256" key="5">
    <source>
        <dbReference type="ARBA" id="ARBA00023136"/>
    </source>
</evidence>
<dbReference type="Proteomes" id="UP000830055">
    <property type="component" value="Chromosome"/>
</dbReference>
<name>A0ABN6M2H7_9BACT</name>
<organism evidence="8 9">
    <name type="scientific">Desulfofustis limnaeus</name>
    <dbReference type="NCBI Taxonomy" id="2740163"/>
    <lineage>
        <taxon>Bacteria</taxon>
        <taxon>Pseudomonadati</taxon>
        <taxon>Thermodesulfobacteriota</taxon>
        <taxon>Desulfobulbia</taxon>
        <taxon>Desulfobulbales</taxon>
        <taxon>Desulfocapsaceae</taxon>
        <taxon>Desulfofustis</taxon>
    </lineage>
</organism>
<feature type="transmembrane region" description="Helical" evidence="6">
    <location>
        <begin position="215"/>
        <end position="234"/>
    </location>
</feature>
<keyword evidence="5 6" id="KW-0472">Membrane</keyword>
<feature type="transmembrane region" description="Helical" evidence="6">
    <location>
        <begin position="156"/>
        <end position="174"/>
    </location>
</feature>
<dbReference type="PANTHER" id="PTHR32322:SF18">
    <property type="entry name" value="S-ADENOSYLMETHIONINE_S-ADENOSYLHOMOCYSTEINE TRANSPORTER"/>
    <property type="match status" value="1"/>
</dbReference>
<sequence length="308" mass="33989">MDRQTKAYLCALAAVLCWSTVATAFKLSLRYLSVAELLFYAAIISSIVLSLILIHQKKWSLLRQSDRSDWRRSLLQGALNPFLYYLLVLKAYQLLPAQQAQPINYTWAITLSLLSVPLLGHRLGRMEVIATAISYGGVVVISTEGEVLSLSVSHPLGVALALGSTLIWAFYWILNARDRRDPIVGLLCNFLCSLPLIGLYLLVTDGFRLPPLAGLAGALYVGCLEMGVAYVAWLMAMKYTRSTARVANLIFISPFLSLVFIHYLVGERILPSSFIGLVLIVVGLLLQSLGSRQKAGRQQRHRVPPAGD</sequence>
<dbReference type="Pfam" id="PF00892">
    <property type="entry name" value="EamA"/>
    <property type="match status" value="2"/>
</dbReference>
<feature type="transmembrane region" description="Helical" evidence="6">
    <location>
        <begin position="246"/>
        <end position="265"/>
    </location>
</feature>
<evidence type="ECO:0000313" key="9">
    <source>
        <dbReference type="Proteomes" id="UP000830055"/>
    </source>
</evidence>
<keyword evidence="3 6" id="KW-0812">Transmembrane</keyword>
<dbReference type="SUPFAM" id="SSF103481">
    <property type="entry name" value="Multidrug resistance efflux transporter EmrE"/>
    <property type="match status" value="2"/>
</dbReference>
<evidence type="ECO:0000256" key="3">
    <source>
        <dbReference type="ARBA" id="ARBA00022692"/>
    </source>
</evidence>
<feature type="transmembrane region" description="Helical" evidence="6">
    <location>
        <begin position="74"/>
        <end position="92"/>
    </location>
</feature>